<dbReference type="Proteomes" id="UP000195521">
    <property type="component" value="Unassembled WGS sequence"/>
</dbReference>
<dbReference type="EMBL" id="BDQF01000306">
    <property type="protein sequence ID" value="GAW84415.1"/>
    <property type="molecule type" value="Genomic_DNA"/>
</dbReference>
<evidence type="ECO:0000313" key="2">
    <source>
        <dbReference type="EMBL" id="GAW84415.1"/>
    </source>
</evidence>
<evidence type="ECO:0000256" key="1">
    <source>
        <dbReference type="SAM" id="Phobius"/>
    </source>
</evidence>
<keyword evidence="3" id="KW-1185">Reference proteome</keyword>
<dbReference type="AlphaFoldDB" id="A0A1Y1JSI1"/>
<dbReference type="RefSeq" id="XP_028547004.1">
    <property type="nucleotide sequence ID" value="XM_028691203.1"/>
</dbReference>
<evidence type="ECO:0000313" key="3">
    <source>
        <dbReference type="Proteomes" id="UP000195521"/>
    </source>
</evidence>
<sequence length="338" mass="41348">MTPAIINQTYINWKDYILYREIFESLPTLSQNSEDIDCFINQCSVQVENEERDNFINICQNIRKLFKIMSSNDSCNNRKFCIYINYNIREQIRDLFPTKQKVIFEHFMNYVESNKTDESYNTCVPEIKYIEKPVFDKMNDLYNLYEHYETILYPNSEDNNYSIDCDDINGFIDDYNEIIEKYKHDKAFQKVLNNLRCSIEYNDLFKNNRKCNITEILKNKYNPWDKNECNESEEKEYLMKYSNPNYSYFSTTTYIQPVNMNIIISTTLSSVFLGTVLYYIYKFTTSRNYLRNRFPRMRRMNRNIKDEIYQHEMCNRKHYHRDLKEKYYKVSYDSEREY</sequence>
<dbReference type="GeneID" id="39745223"/>
<proteinExistence type="predicted"/>
<comment type="caution">
    <text evidence="2">The sequence shown here is derived from an EMBL/GenBank/DDBJ whole genome shotgun (WGS) entry which is preliminary data.</text>
</comment>
<keyword evidence="1" id="KW-1133">Transmembrane helix</keyword>
<gene>
    <name evidence="2" type="ORF">PGO_002855</name>
</gene>
<dbReference type="OrthoDB" id="388866at2759"/>
<feature type="transmembrane region" description="Helical" evidence="1">
    <location>
        <begin position="262"/>
        <end position="281"/>
    </location>
</feature>
<organism evidence="2 3">
    <name type="scientific">Plasmodium gonderi</name>
    <dbReference type="NCBI Taxonomy" id="77519"/>
    <lineage>
        <taxon>Eukaryota</taxon>
        <taxon>Sar</taxon>
        <taxon>Alveolata</taxon>
        <taxon>Apicomplexa</taxon>
        <taxon>Aconoidasida</taxon>
        <taxon>Haemosporida</taxon>
        <taxon>Plasmodiidae</taxon>
        <taxon>Plasmodium</taxon>
        <taxon>Plasmodium (Plasmodium)</taxon>
    </lineage>
</organism>
<keyword evidence="1" id="KW-0472">Membrane</keyword>
<name>A0A1Y1JSI1_PLAGO</name>
<keyword evidence="1" id="KW-0812">Transmembrane</keyword>
<accession>A0A1Y1JSI1</accession>
<protein>
    <submittedName>
        <fullName evidence="2">Variable surface protein</fullName>
    </submittedName>
</protein>
<reference evidence="3" key="1">
    <citation type="submission" date="2017-04" db="EMBL/GenBank/DDBJ databases">
        <title>Plasmodium gonderi genome.</title>
        <authorList>
            <person name="Arisue N."/>
            <person name="Honma H."/>
            <person name="Kawai S."/>
            <person name="Tougan T."/>
            <person name="Tanabe K."/>
            <person name="Horii T."/>
        </authorList>
    </citation>
    <scope>NUCLEOTIDE SEQUENCE [LARGE SCALE GENOMIC DNA]</scope>
    <source>
        <strain evidence="3">ATCC 30045</strain>
    </source>
</reference>